<dbReference type="InterPro" id="IPR013249">
    <property type="entry name" value="RNA_pol_sigma70_r4_t2"/>
</dbReference>
<dbReference type="EMBL" id="CP030073">
    <property type="protein sequence ID" value="AWW40768.1"/>
    <property type="molecule type" value="Genomic_DNA"/>
</dbReference>
<comment type="similarity">
    <text evidence="1">Belongs to the sigma-70 factor family. ECF subfamily.</text>
</comment>
<dbReference type="Gene3D" id="1.10.10.10">
    <property type="entry name" value="Winged helix-like DNA-binding domain superfamily/Winged helix DNA-binding domain"/>
    <property type="match status" value="1"/>
</dbReference>
<evidence type="ECO:0000313" key="6">
    <source>
        <dbReference type="EMBL" id="AWW40768.1"/>
    </source>
</evidence>
<proteinExistence type="inferred from homology"/>
<organism evidence="6 7">
    <name type="scientific">Streptomyces cadmiisoli</name>
    <dbReference type="NCBI Taxonomy" id="2184053"/>
    <lineage>
        <taxon>Bacteria</taxon>
        <taxon>Bacillati</taxon>
        <taxon>Actinomycetota</taxon>
        <taxon>Actinomycetes</taxon>
        <taxon>Kitasatosporales</taxon>
        <taxon>Streptomycetaceae</taxon>
        <taxon>Streptomyces</taxon>
        <taxon>Streptomyces aurantiacus group</taxon>
    </lineage>
</organism>
<evidence type="ECO:0000256" key="3">
    <source>
        <dbReference type="ARBA" id="ARBA00023082"/>
    </source>
</evidence>
<sequence>MSSPTGRKPHPNPETEATIRAVYDDNGKQIRTYAEAAEYLGVSKNTVASRLRRANIAALSAVPYDDYTPANVDPEHFHDRENVMLRTLAEEEAGMHISEKRMRELERFKAKSEKLIVVYDPEYGFYWRKREKGEEYWLAQE</sequence>
<dbReference type="KEGG" id="scad:DN051_32225"/>
<name>A0A2Z4J7W9_9ACTN</name>
<dbReference type="Proteomes" id="UP000249616">
    <property type="component" value="Chromosome"/>
</dbReference>
<evidence type="ECO:0000256" key="2">
    <source>
        <dbReference type="ARBA" id="ARBA00023015"/>
    </source>
</evidence>
<accession>A0A2Z4J7W9</accession>
<keyword evidence="4" id="KW-0804">Transcription</keyword>
<keyword evidence="3" id="KW-0731">Sigma factor</keyword>
<evidence type="ECO:0000256" key="1">
    <source>
        <dbReference type="ARBA" id="ARBA00010641"/>
    </source>
</evidence>
<dbReference type="GO" id="GO:0003677">
    <property type="term" value="F:DNA binding"/>
    <property type="evidence" value="ECO:0007669"/>
    <property type="project" value="InterPro"/>
</dbReference>
<dbReference type="GO" id="GO:0006352">
    <property type="term" value="P:DNA-templated transcription initiation"/>
    <property type="evidence" value="ECO:0007669"/>
    <property type="project" value="InterPro"/>
</dbReference>
<keyword evidence="7" id="KW-1185">Reference proteome</keyword>
<dbReference type="GO" id="GO:0016987">
    <property type="term" value="F:sigma factor activity"/>
    <property type="evidence" value="ECO:0007669"/>
    <property type="project" value="UniProtKB-KW"/>
</dbReference>
<evidence type="ECO:0000259" key="5">
    <source>
        <dbReference type="Pfam" id="PF08281"/>
    </source>
</evidence>
<protein>
    <recommendedName>
        <fullName evidence="5">RNA polymerase sigma factor 70 region 4 type 2 domain-containing protein</fullName>
    </recommendedName>
</protein>
<dbReference type="Pfam" id="PF08281">
    <property type="entry name" value="Sigma70_r4_2"/>
    <property type="match status" value="1"/>
</dbReference>
<evidence type="ECO:0000313" key="7">
    <source>
        <dbReference type="Proteomes" id="UP000249616"/>
    </source>
</evidence>
<reference evidence="6 7" key="1">
    <citation type="journal article" date="2019" name="Int. J. Syst. Evol. Microbiol.">
        <title>Streptomyces cadmiisoli sp. nov., a novel actinomycete isolated from cadmium-contaminated soil.</title>
        <authorList>
            <person name="Li K."/>
            <person name="Tang X."/>
            <person name="Zhao J."/>
            <person name="Guo Y."/>
            <person name="Tang Y."/>
            <person name="Gao J."/>
        </authorList>
    </citation>
    <scope>NUCLEOTIDE SEQUENCE [LARGE SCALE GENOMIC DNA]</scope>
    <source>
        <strain evidence="6 7">ZFG47</strain>
    </source>
</reference>
<feature type="domain" description="RNA polymerase sigma factor 70 region 4 type 2" evidence="5">
    <location>
        <begin position="32"/>
        <end position="54"/>
    </location>
</feature>
<evidence type="ECO:0000256" key="4">
    <source>
        <dbReference type="ARBA" id="ARBA00023163"/>
    </source>
</evidence>
<dbReference type="InterPro" id="IPR036388">
    <property type="entry name" value="WH-like_DNA-bd_sf"/>
</dbReference>
<keyword evidence="2" id="KW-0805">Transcription regulation</keyword>
<gene>
    <name evidence="6" type="ORF">DN051_32225</name>
</gene>
<dbReference type="AlphaFoldDB" id="A0A2Z4J7W9"/>